<feature type="transmembrane region" description="Helical" evidence="5">
    <location>
        <begin position="256"/>
        <end position="283"/>
    </location>
</feature>
<dbReference type="Proteomes" id="UP000287756">
    <property type="component" value="Chromosome"/>
</dbReference>
<evidence type="ECO:0000313" key="8">
    <source>
        <dbReference type="Proteomes" id="UP000287756"/>
    </source>
</evidence>
<feature type="transmembrane region" description="Helical" evidence="5">
    <location>
        <begin position="102"/>
        <end position="121"/>
    </location>
</feature>
<dbReference type="InterPro" id="IPR011020">
    <property type="entry name" value="HTTM-like"/>
</dbReference>
<dbReference type="GO" id="GO:0012505">
    <property type="term" value="C:endomembrane system"/>
    <property type="evidence" value="ECO:0007669"/>
    <property type="project" value="UniProtKB-SubCell"/>
</dbReference>
<accession>A0A410MFN5</accession>
<gene>
    <name evidence="7" type="ORF">HLI_15520</name>
</gene>
<evidence type="ECO:0000256" key="2">
    <source>
        <dbReference type="ARBA" id="ARBA00022692"/>
    </source>
</evidence>
<feature type="transmembrane region" description="Helical" evidence="5">
    <location>
        <begin position="127"/>
        <end position="146"/>
    </location>
</feature>
<protein>
    <submittedName>
        <fullName evidence="7">HTTM domain-containing protein</fullName>
    </submittedName>
</protein>
<organism evidence="7 8">
    <name type="scientific">Halobacillus litoralis</name>
    <dbReference type="NCBI Taxonomy" id="45668"/>
    <lineage>
        <taxon>Bacteria</taxon>
        <taxon>Bacillati</taxon>
        <taxon>Bacillota</taxon>
        <taxon>Bacilli</taxon>
        <taxon>Bacillales</taxon>
        <taxon>Bacillaceae</taxon>
        <taxon>Halobacillus</taxon>
    </lineage>
</organism>
<dbReference type="Pfam" id="PF05090">
    <property type="entry name" value="HTTM"/>
    <property type="match status" value="1"/>
</dbReference>
<reference evidence="7 8" key="1">
    <citation type="submission" date="2018-01" db="EMBL/GenBank/DDBJ databases">
        <title>The whole genome sequencing and assembly of Halobacillus litoralis ERB031 strain.</title>
        <authorList>
            <person name="Lee S.-J."/>
            <person name="Park M.-K."/>
            <person name="Kim J.-Y."/>
            <person name="Lee Y.-J."/>
            <person name="Yi H."/>
            <person name="Bahn Y.-S."/>
            <person name="Kim J.F."/>
            <person name="Lee D.-W."/>
        </authorList>
    </citation>
    <scope>NUCLEOTIDE SEQUENCE [LARGE SCALE GENOMIC DNA]</scope>
    <source>
        <strain evidence="7 8">ERB 031</strain>
    </source>
</reference>
<dbReference type="PANTHER" id="PTHR39535">
    <property type="entry name" value="SPORULATION-DELAYING PROTEIN SDPB"/>
    <property type="match status" value="1"/>
</dbReference>
<evidence type="ECO:0000256" key="1">
    <source>
        <dbReference type="ARBA" id="ARBA00004127"/>
    </source>
</evidence>
<dbReference type="AlphaFoldDB" id="A0A410MFN5"/>
<feature type="transmembrane region" description="Helical" evidence="5">
    <location>
        <begin position="76"/>
        <end position="95"/>
    </location>
</feature>
<keyword evidence="3 5" id="KW-1133">Transmembrane helix</keyword>
<feature type="transmembrane region" description="Helical" evidence="5">
    <location>
        <begin position="21"/>
        <end position="40"/>
    </location>
</feature>
<dbReference type="PANTHER" id="PTHR39535:SF2">
    <property type="entry name" value="HTTM DOMAIN-CONTAINING PROTEIN"/>
    <property type="match status" value="1"/>
</dbReference>
<keyword evidence="2 5" id="KW-0812">Transmembrane</keyword>
<evidence type="ECO:0000313" key="7">
    <source>
        <dbReference type="EMBL" id="QAS53507.1"/>
    </source>
</evidence>
<dbReference type="EMBL" id="CP026118">
    <property type="protein sequence ID" value="QAS53507.1"/>
    <property type="molecule type" value="Genomic_DNA"/>
</dbReference>
<feature type="domain" description="HTTM-like" evidence="6">
    <location>
        <begin position="17"/>
        <end position="288"/>
    </location>
</feature>
<feature type="transmembrane region" description="Helical" evidence="5">
    <location>
        <begin position="223"/>
        <end position="244"/>
    </location>
</feature>
<sequence length="321" mass="37168">MAMKRLFGKLTDKKHMLIGTSILRISFGLLILYMYLIHYAQRGFLWGPNGMQNHDSLRDQMTLTSNFSLYQLSDSMVYFEVIFHLGILFALLFTLGFMNRTVAVFNFIFLWSLQHANVLILDGGDNIMRIILLYMIFANTTSYFSIDRKRRGERVSIPKPLSNTLHNLAVLASILQLCFMYLSSGLHKVMGEMWTNGTALYYILQVGEYTHPFFQNIISSSEVMLMIGAYSAIFIQLSFPFLLLNRYTKYVAMFNIIGLHIGIAVVMGLFTFSAAMITMQFLMLKDREYKMVYAYVRKQVTKVRAKFQNAKVKNYETKQVQ</sequence>
<dbReference type="KEGG" id="hli:HLI_15520"/>
<evidence type="ECO:0000259" key="6">
    <source>
        <dbReference type="SMART" id="SM00752"/>
    </source>
</evidence>
<proteinExistence type="predicted"/>
<comment type="subcellular location">
    <subcellularLocation>
        <location evidence="1">Endomembrane system</location>
        <topology evidence="1">Multi-pass membrane protein</topology>
    </subcellularLocation>
</comment>
<dbReference type="OrthoDB" id="1260738at2"/>
<dbReference type="SMART" id="SM00752">
    <property type="entry name" value="HTTM"/>
    <property type="match status" value="1"/>
</dbReference>
<feature type="transmembrane region" description="Helical" evidence="5">
    <location>
        <begin position="167"/>
        <end position="186"/>
    </location>
</feature>
<name>A0A410MFN5_9BACI</name>
<evidence type="ECO:0000256" key="5">
    <source>
        <dbReference type="SAM" id="Phobius"/>
    </source>
</evidence>
<dbReference type="InterPro" id="IPR053934">
    <property type="entry name" value="HTTM_dom"/>
</dbReference>
<evidence type="ECO:0000256" key="3">
    <source>
        <dbReference type="ARBA" id="ARBA00022989"/>
    </source>
</evidence>
<keyword evidence="4 5" id="KW-0472">Membrane</keyword>
<dbReference type="InterPro" id="IPR052964">
    <property type="entry name" value="Sporulation_signal_mat"/>
</dbReference>
<evidence type="ECO:0000256" key="4">
    <source>
        <dbReference type="ARBA" id="ARBA00023136"/>
    </source>
</evidence>